<accession>A0A9Y2IR09</accession>
<feature type="domain" description="Mycothiol-dependent maleylpyruvate isomerase metal-binding" evidence="1">
    <location>
        <begin position="10"/>
        <end position="127"/>
    </location>
</feature>
<dbReference type="InterPro" id="IPR017517">
    <property type="entry name" value="Maleyloyr_isom"/>
</dbReference>
<dbReference type="GO" id="GO:0005886">
    <property type="term" value="C:plasma membrane"/>
    <property type="evidence" value="ECO:0007669"/>
    <property type="project" value="TreeGrafter"/>
</dbReference>
<proteinExistence type="predicted"/>
<dbReference type="NCBIfam" id="TIGR03083">
    <property type="entry name" value="maleylpyruvate isomerase family mycothiol-dependent enzyme"/>
    <property type="match status" value="1"/>
</dbReference>
<dbReference type="PANTHER" id="PTHR40758">
    <property type="entry name" value="CONSERVED PROTEIN"/>
    <property type="match status" value="1"/>
</dbReference>
<keyword evidence="2" id="KW-0413">Isomerase</keyword>
<dbReference type="GO" id="GO:0016853">
    <property type="term" value="F:isomerase activity"/>
    <property type="evidence" value="ECO:0007669"/>
    <property type="project" value="UniProtKB-KW"/>
</dbReference>
<name>A0A9Y2IR09_9PSEU</name>
<dbReference type="Proteomes" id="UP001236014">
    <property type="component" value="Chromosome"/>
</dbReference>
<dbReference type="AlphaFoldDB" id="A0A9Y2IR09"/>
<dbReference type="GO" id="GO:0046872">
    <property type="term" value="F:metal ion binding"/>
    <property type="evidence" value="ECO:0007669"/>
    <property type="project" value="InterPro"/>
</dbReference>
<dbReference type="InterPro" id="IPR034660">
    <property type="entry name" value="DinB/YfiT-like"/>
</dbReference>
<sequence length="241" mass="25887">MDTARLADALQHHTAALAKAAAGADPDARVPTCPDWPLRVLVGHVGQAHRWSASIVRSGPSPVPDPFDADPGDPAGWSGWLQAGAADLVDAVSTTDSPVWTFFGPGPATFWLRRMLNDTIVHHADAAGRAFSVAPELAEDAITDWLELLAHPATQTLKPDVAELRGTGQTLRLLPDHAEGWHLTRTPDGIEWTRGTADAEVTLAGPLTDLLLVFTRRRLADDVTITGDRRLIDHWLAHSAA</sequence>
<evidence type="ECO:0000313" key="2">
    <source>
        <dbReference type="EMBL" id="WIX83193.1"/>
    </source>
</evidence>
<dbReference type="PANTHER" id="PTHR40758:SF1">
    <property type="entry name" value="CONSERVED PROTEIN"/>
    <property type="match status" value="1"/>
</dbReference>
<organism evidence="2 3">
    <name type="scientific">Amycolatopsis carbonis</name>
    <dbReference type="NCBI Taxonomy" id="715471"/>
    <lineage>
        <taxon>Bacteria</taxon>
        <taxon>Bacillati</taxon>
        <taxon>Actinomycetota</taxon>
        <taxon>Actinomycetes</taxon>
        <taxon>Pseudonocardiales</taxon>
        <taxon>Pseudonocardiaceae</taxon>
        <taxon>Amycolatopsis</taxon>
    </lineage>
</organism>
<reference evidence="2 3" key="1">
    <citation type="submission" date="2023-06" db="EMBL/GenBank/DDBJ databases">
        <authorList>
            <person name="Oyuntsetseg B."/>
            <person name="Kim S.B."/>
        </authorList>
    </citation>
    <scope>NUCLEOTIDE SEQUENCE [LARGE SCALE GENOMIC DNA]</scope>
    <source>
        <strain evidence="2 3">2-15</strain>
    </source>
</reference>
<evidence type="ECO:0000259" key="1">
    <source>
        <dbReference type="Pfam" id="PF11716"/>
    </source>
</evidence>
<evidence type="ECO:0000313" key="3">
    <source>
        <dbReference type="Proteomes" id="UP001236014"/>
    </source>
</evidence>
<dbReference type="SUPFAM" id="SSF109854">
    <property type="entry name" value="DinB/YfiT-like putative metalloenzymes"/>
    <property type="match status" value="1"/>
</dbReference>
<gene>
    <name evidence="2" type="ORF">QRX50_21740</name>
</gene>
<dbReference type="Pfam" id="PF11716">
    <property type="entry name" value="MDMPI_N"/>
    <property type="match status" value="1"/>
</dbReference>
<dbReference type="KEGG" id="acab:QRX50_21740"/>
<keyword evidence="3" id="KW-1185">Reference proteome</keyword>
<dbReference type="EMBL" id="CP127294">
    <property type="protein sequence ID" value="WIX83193.1"/>
    <property type="molecule type" value="Genomic_DNA"/>
</dbReference>
<dbReference type="RefSeq" id="WP_285973747.1">
    <property type="nucleotide sequence ID" value="NZ_CP127294.1"/>
</dbReference>
<dbReference type="InterPro" id="IPR024344">
    <property type="entry name" value="MDMPI_metal-binding"/>
</dbReference>
<protein>
    <submittedName>
        <fullName evidence="2">Maleylpyruvate isomerase family mycothiol-dependent enzyme</fullName>
    </submittedName>
</protein>